<feature type="region of interest" description="Disordered" evidence="4">
    <location>
        <begin position="180"/>
        <end position="221"/>
    </location>
</feature>
<evidence type="ECO:0000256" key="1">
    <source>
        <dbReference type="ARBA" id="ARBA00022737"/>
    </source>
</evidence>
<name>A0AAV1WPM0_LUPLU</name>
<evidence type="ECO:0000256" key="4">
    <source>
        <dbReference type="SAM" id="MobiDB-lite"/>
    </source>
</evidence>
<accession>A0AAV1WPM0</accession>
<dbReference type="GO" id="GO:0003723">
    <property type="term" value="F:RNA binding"/>
    <property type="evidence" value="ECO:0007669"/>
    <property type="project" value="UniProtKB-UniRule"/>
</dbReference>
<keyword evidence="2 3" id="KW-0694">RNA-binding</keyword>
<evidence type="ECO:0000313" key="6">
    <source>
        <dbReference type="EMBL" id="CAL0310767.1"/>
    </source>
</evidence>
<dbReference type="SUPFAM" id="SSF54768">
    <property type="entry name" value="dsRNA-binding domain-like"/>
    <property type="match status" value="2"/>
</dbReference>
<keyword evidence="1" id="KW-0677">Repeat</keyword>
<dbReference type="Proteomes" id="UP001497480">
    <property type="component" value="Unassembled WGS sequence"/>
</dbReference>
<sequence length="231" mass="25823">MYKTVNEGNQHVPRFRSTVSEDCKSYTNEVSFLYRKAAEQDATRLALESVPIVMKDVTNPLVLEVIMLIRNLLSGRMFLPDMLEHTLYKNRLQEFTQKSSIPLPMYKTINEGNQHVPKFRSTVSVDGKSHTNQVSYLYQRTVAQDAVRLALESLPIVMKDVANPLVLEKRPDTVRTQVWHGQPQAQHTPSCSSRQLSGGVCALGGEPSTRPNQQAPGQFKVSTVKVAQAGA</sequence>
<dbReference type="EMBL" id="CAXHTB010000008">
    <property type="protein sequence ID" value="CAL0310767.1"/>
    <property type="molecule type" value="Genomic_DNA"/>
</dbReference>
<dbReference type="SMART" id="SM00358">
    <property type="entry name" value="DSRM"/>
    <property type="match status" value="1"/>
</dbReference>
<dbReference type="Gene3D" id="3.30.160.20">
    <property type="match status" value="2"/>
</dbReference>
<comment type="caution">
    <text evidence="6">The sequence shown here is derived from an EMBL/GenBank/DDBJ whole genome shotgun (WGS) entry which is preliminary data.</text>
</comment>
<evidence type="ECO:0000313" key="7">
    <source>
        <dbReference type="Proteomes" id="UP001497480"/>
    </source>
</evidence>
<dbReference type="PROSITE" id="PS50137">
    <property type="entry name" value="DS_RBD"/>
    <property type="match status" value="1"/>
</dbReference>
<feature type="domain" description="DRBM" evidence="5">
    <location>
        <begin position="87"/>
        <end position="156"/>
    </location>
</feature>
<reference evidence="6 7" key="1">
    <citation type="submission" date="2024-03" db="EMBL/GenBank/DDBJ databases">
        <authorList>
            <person name="Martinez-Hernandez J."/>
        </authorList>
    </citation>
    <scope>NUCLEOTIDE SEQUENCE [LARGE SCALE GENOMIC DNA]</scope>
</reference>
<evidence type="ECO:0000256" key="2">
    <source>
        <dbReference type="ARBA" id="ARBA00022884"/>
    </source>
</evidence>
<dbReference type="AlphaFoldDB" id="A0AAV1WPM0"/>
<organism evidence="6 7">
    <name type="scientific">Lupinus luteus</name>
    <name type="common">European yellow lupine</name>
    <dbReference type="NCBI Taxonomy" id="3873"/>
    <lineage>
        <taxon>Eukaryota</taxon>
        <taxon>Viridiplantae</taxon>
        <taxon>Streptophyta</taxon>
        <taxon>Embryophyta</taxon>
        <taxon>Tracheophyta</taxon>
        <taxon>Spermatophyta</taxon>
        <taxon>Magnoliopsida</taxon>
        <taxon>eudicotyledons</taxon>
        <taxon>Gunneridae</taxon>
        <taxon>Pentapetalae</taxon>
        <taxon>rosids</taxon>
        <taxon>fabids</taxon>
        <taxon>Fabales</taxon>
        <taxon>Fabaceae</taxon>
        <taxon>Papilionoideae</taxon>
        <taxon>50 kb inversion clade</taxon>
        <taxon>genistoids sensu lato</taxon>
        <taxon>core genistoids</taxon>
        <taxon>Genisteae</taxon>
        <taxon>Lupinus</taxon>
    </lineage>
</organism>
<dbReference type="Pfam" id="PF00035">
    <property type="entry name" value="dsrm"/>
    <property type="match status" value="1"/>
</dbReference>
<feature type="compositionally biased region" description="Polar residues" evidence="4">
    <location>
        <begin position="183"/>
        <end position="196"/>
    </location>
</feature>
<protein>
    <recommendedName>
        <fullName evidence="5">DRBM domain-containing protein</fullName>
    </recommendedName>
</protein>
<gene>
    <name evidence="6" type="ORF">LLUT_LOCUS11827</name>
</gene>
<keyword evidence="7" id="KW-1185">Reference proteome</keyword>
<evidence type="ECO:0000256" key="3">
    <source>
        <dbReference type="PROSITE-ProRule" id="PRU00266"/>
    </source>
</evidence>
<evidence type="ECO:0000259" key="5">
    <source>
        <dbReference type="PROSITE" id="PS50137"/>
    </source>
</evidence>
<proteinExistence type="predicted"/>
<dbReference type="PANTHER" id="PTHR46031">
    <property type="match status" value="1"/>
</dbReference>
<dbReference type="PANTHER" id="PTHR46031:SF37">
    <property type="entry name" value="DRBM DOMAIN-CONTAINING PROTEIN"/>
    <property type="match status" value="1"/>
</dbReference>
<dbReference type="InterPro" id="IPR014720">
    <property type="entry name" value="dsRBD_dom"/>
</dbReference>